<dbReference type="Proteomes" id="UP000053097">
    <property type="component" value="Unassembled WGS sequence"/>
</dbReference>
<dbReference type="PANTHER" id="PTHR21064:SF1">
    <property type="entry name" value="HYDROXYLYSINE KINASE"/>
    <property type="match status" value="1"/>
</dbReference>
<evidence type="ECO:0000256" key="1">
    <source>
        <dbReference type="ARBA" id="ARBA00004496"/>
    </source>
</evidence>
<evidence type="ECO:0000256" key="4">
    <source>
        <dbReference type="ARBA" id="ARBA00022679"/>
    </source>
</evidence>
<dbReference type="EC" id="2.7.1.81" evidence="8"/>
<reference evidence="11 13" key="1">
    <citation type="journal article" date="2014" name="Curr. Biol.">
        <title>The genome of the clonal raider ant Cerapachys biroi.</title>
        <authorList>
            <person name="Oxley P.R."/>
            <person name="Ji L."/>
            <person name="Fetter-Pruneda I."/>
            <person name="McKenzie S.K."/>
            <person name="Li C."/>
            <person name="Hu H."/>
            <person name="Zhang G."/>
            <person name="Kronauer D.J."/>
        </authorList>
    </citation>
    <scope>NUCLEOTIDE SEQUENCE [LARGE SCALE GENOMIC DNA]</scope>
</reference>
<dbReference type="AlphaFoldDB" id="A0A026WPP1"/>
<dbReference type="PANTHER" id="PTHR21064">
    <property type="entry name" value="AMINOGLYCOSIDE PHOSPHOTRANSFERASE DOMAIN-CONTAINING PROTEIN-RELATED"/>
    <property type="match status" value="1"/>
</dbReference>
<evidence type="ECO:0000256" key="3">
    <source>
        <dbReference type="ARBA" id="ARBA00022490"/>
    </source>
</evidence>
<sequence>MEYNDTLLIPGQRIRPPVTEETAVALLERLYGMKATSVRELDAYDDRNYHVLCEETHANPHVASPEKAGYVLKVINSLDSRKTRVIEAQSELMIFLNQQDVSCPLPVKNVNGAYFSLEKLRSDNTMERYAVRLLVYRPGELLHRAKMTDELLRRVGHFAARIDGILAGFDHPAYHDHKTLWMLTSVPRVQQFTYAVKSPLDRQLVHDVIQSFQREVLSITDRLEQGVIHGDLNEHNIIVNPNGEDVIAVIDFGDSHRTCRVFELAIALCYMILQAADVGMGKYVVEGYEKLRKLTDLEKKILKVSVCARMCQSLVMGAYSHLHDPDNQYLLSTQKTGWTLLKRLWPMCQSDVMQAWGLIEAP</sequence>
<evidence type="ECO:0000313" key="13">
    <source>
        <dbReference type="Proteomes" id="UP000053097"/>
    </source>
</evidence>
<comment type="subcellular location">
    <subcellularLocation>
        <location evidence="1">Cytoplasm</location>
    </subcellularLocation>
</comment>
<dbReference type="EMBL" id="KK107138">
    <property type="protein sequence ID" value="EZA57953.1"/>
    <property type="molecule type" value="Genomic_DNA"/>
</dbReference>
<evidence type="ECO:0000256" key="9">
    <source>
        <dbReference type="ARBA" id="ARBA00040505"/>
    </source>
</evidence>
<dbReference type="Pfam" id="PF01636">
    <property type="entry name" value="APH"/>
    <property type="match status" value="1"/>
</dbReference>
<comment type="catalytic activity">
    <reaction evidence="6">
        <text>(5R)-5-hydroxy-L-lysine + GTP = (5R)-5-phosphooxy-L-lysine + GDP + H(+)</text>
        <dbReference type="Rhea" id="RHEA:19049"/>
        <dbReference type="ChEBI" id="CHEBI:15378"/>
        <dbReference type="ChEBI" id="CHEBI:37565"/>
        <dbReference type="ChEBI" id="CHEBI:57882"/>
        <dbReference type="ChEBI" id="CHEBI:58189"/>
        <dbReference type="ChEBI" id="CHEBI:58357"/>
        <dbReference type="EC" id="2.7.1.81"/>
    </reaction>
</comment>
<dbReference type="OrthoDB" id="9973935at2759"/>
<dbReference type="GO" id="GO:0005737">
    <property type="term" value="C:cytoplasm"/>
    <property type="evidence" value="ECO:0007669"/>
    <property type="project" value="UniProtKB-SubCell"/>
</dbReference>
<evidence type="ECO:0000256" key="5">
    <source>
        <dbReference type="ARBA" id="ARBA00022777"/>
    </source>
</evidence>
<dbReference type="Proteomes" id="UP000279307">
    <property type="component" value="Chromosome 2"/>
</dbReference>
<dbReference type="InterPro" id="IPR011009">
    <property type="entry name" value="Kinase-like_dom_sf"/>
</dbReference>
<keyword evidence="4 11" id="KW-0808">Transferase</keyword>
<reference evidence="12 14" key="2">
    <citation type="journal article" date="2018" name="Genome Res.">
        <title>The genomic architecture and molecular evolution of ant odorant receptors.</title>
        <authorList>
            <person name="McKenzie S.K."/>
            <person name="Kronauer D.J.C."/>
        </authorList>
    </citation>
    <scope>NUCLEOTIDE SEQUENCE [LARGE SCALE GENOMIC DNA]</scope>
    <source>
        <strain evidence="12">Clonal line C1</strain>
    </source>
</reference>
<evidence type="ECO:0000313" key="12">
    <source>
        <dbReference type="EMBL" id="RLU25856.1"/>
    </source>
</evidence>
<dbReference type="InterPro" id="IPR002575">
    <property type="entry name" value="Aminoglycoside_PTrfase"/>
</dbReference>
<organism evidence="11 13">
    <name type="scientific">Ooceraea biroi</name>
    <name type="common">Clonal raider ant</name>
    <name type="synonym">Cerapachys biroi</name>
    <dbReference type="NCBI Taxonomy" id="2015173"/>
    <lineage>
        <taxon>Eukaryota</taxon>
        <taxon>Metazoa</taxon>
        <taxon>Ecdysozoa</taxon>
        <taxon>Arthropoda</taxon>
        <taxon>Hexapoda</taxon>
        <taxon>Insecta</taxon>
        <taxon>Pterygota</taxon>
        <taxon>Neoptera</taxon>
        <taxon>Endopterygota</taxon>
        <taxon>Hymenoptera</taxon>
        <taxon>Apocrita</taxon>
        <taxon>Aculeata</taxon>
        <taxon>Formicoidea</taxon>
        <taxon>Formicidae</taxon>
        <taxon>Dorylinae</taxon>
        <taxon>Ooceraea</taxon>
    </lineage>
</organism>
<dbReference type="FunFam" id="3.90.1200.10:FF:000007">
    <property type="entry name" value="hydroxylysine kinase isoform X1"/>
    <property type="match status" value="1"/>
</dbReference>
<dbReference type="GO" id="GO:0047992">
    <property type="term" value="F:hydroxylysine kinase activity"/>
    <property type="evidence" value="ECO:0007669"/>
    <property type="project" value="UniProtKB-EC"/>
</dbReference>
<comment type="similarity">
    <text evidence="2">Belongs to the aminoglycoside phosphotransferase family.</text>
</comment>
<dbReference type="Gene3D" id="3.90.1200.10">
    <property type="match status" value="1"/>
</dbReference>
<evidence type="ECO:0000256" key="6">
    <source>
        <dbReference type="ARBA" id="ARBA00036820"/>
    </source>
</evidence>
<dbReference type="Gene3D" id="3.30.200.20">
    <property type="entry name" value="Phosphorylase Kinase, domain 1"/>
    <property type="match status" value="1"/>
</dbReference>
<comment type="function">
    <text evidence="7">Catalyzes the GTP-dependent phosphorylation of 5-hydroxy-L-lysine.</text>
</comment>
<reference evidence="12" key="3">
    <citation type="submission" date="2018-07" db="EMBL/GenBank/DDBJ databases">
        <authorList>
            <person name="Mckenzie S.K."/>
            <person name="Kronauer D.J.C."/>
        </authorList>
    </citation>
    <scope>NUCLEOTIDE SEQUENCE</scope>
    <source>
        <strain evidence="12">Clonal line C1</strain>
    </source>
</reference>
<dbReference type="FunFam" id="3.30.200.20:FF:000549">
    <property type="entry name" value="hydroxylysine kinase"/>
    <property type="match status" value="1"/>
</dbReference>
<evidence type="ECO:0000313" key="11">
    <source>
        <dbReference type="EMBL" id="EZA57953.1"/>
    </source>
</evidence>
<proteinExistence type="inferred from homology"/>
<dbReference type="STRING" id="2015173.A0A026WPP1"/>
<accession>A0A026WPP1</accession>
<evidence type="ECO:0000256" key="2">
    <source>
        <dbReference type="ARBA" id="ARBA00006219"/>
    </source>
</evidence>
<name>A0A026WPP1_OOCBI</name>
<protein>
    <recommendedName>
        <fullName evidence="9">Hydroxylysine kinase</fullName>
        <ecNumber evidence="8">2.7.1.81</ecNumber>
    </recommendedName>
</protein>
<evidence type="ECO:0000313" key="14">
    <source>
        <dbReference type="Proteomes" id="UP000279307"/>
    </source>
</evidence>
<dbReference type="SUPFAM" id="SSF56112">
    <property type="entry name" value="Protein kinase-like (PK-like)"/>
    <property type="match status" value="1"/>
</dbReference>
<dbReference type="EMBL" id="QOIP01000002">
    <property type="protein sequence ID" value="RLU25856.1"/>
    <property type="molecule type" value="Genomic_DNA"/>
</dbReference>
<keyword evidence="3" id="KW-0963">Cytoplasm</keyword>
<keyword evidence="13" id="KW-1185">Reference proteome</keyword>
<evidence type="ECO:0000256" key="7">
    <source>
        <dbReference type="ARBA" id="ARBA00037368"/>
    </source>
</evidence>
<keyword evidence="5" id="KW-0418">Kinase</keyword>
<gene>
    <name evidence="12" type="ORF">DMN91_002017</name>
    <name evidence="11" type="ORF">X777_01968</name>
</gene>
<dbReference type="InterPro" id="IPR050249">
    <property type="entry name" value="Pseudomonas-type_ThrB"/>
</dbReference>
<evidence type="ECO:0000259" key="10">
    <source>
        <dbReference type="Pfam" id="PF01636"/>
    </source>
</evidence>
<feature type="domain" description="Aminoglycoside phosphotransferase" evidence="10">
    <location>
        <begin position="68"/>
        <end position="288"/>
    </location>
</feature>
<dbReference type="OMA" id="AAHSCQL"/>
<evidence type="ECO:0000256" key="8">
    <source>
        <dbReference type="ARBA" id="ARBA00038873"/>
    </source>
</evidence>